<reference evidence="2 3" key="1">
    <citation type="submission" date="2017-09" db="EMBL/GenBank/DDBJ databases">
        <title>Complete genome sequence of Janthinobacterium svalbardensis PAMC 27463.</title>
        <authorList>
            <person name="Cho Y.-J."/>
            <person name="Cho A."/>
            <person name="Kim O.-S."/>
            <person name="Lee J.-I."/>
        </authorList>
    </citation>
    <scope>NUCLEOTIDE SEQUENCE [LARGE SCALE GENOMIC DNA]</scope>
    <source>
        <strain evidence="2 3">PAMC 27463</strain>
    </source>
</reference>
<keyword evidence="3" id="KW-1185">Reference proteome</keyword>
<evidence type="ECO:0000313" key="2">
    <source>
        <dbReference type="EMBL" id="ATD61925.1"/>
    </source>
</evidence>
<feature type="transmembrane region" description="Helical" evidence="1">
    <location>
        <begin position="49"/>
        <end position="69"/>
    </location>
</feature>
<protein>
    <submittedName>
        <fullName evidence="2">Uncharacterized protein</fullName>
    </submittedName>
</protein>
<evidence type="ECO:0000313" key="3">
    <source>
        <dbReference type="Proteomes" id="UP000218437"/>
    </source>
</evidence>
<dbReference type="KEGG" id="jsv:CNX70_18470"/>
<organism evidence="2 3">
    <name type="scientific">Janthinobacterium svalbardensis</name>
    <dbReference type="NCBI Taxonomy" id="368607"/>
    <lineage>
        <taxon>Bacteria</taxon>
        <taxon>Pseudomonadati</taxon>
        <taxon>Pseudomonadota</taxon>
        <taxon>Betaproteobacteria</taxon>
        <taxon>Burkholderiales</taxon>
        <taxon>Oxalobacteraceae</taxon>
        <taxon>Janthinobacterium</taxon>
    </lineage>
</organism>
<keyword evidence="1" id="KW-0812">Transmembrane</keyword>
<proteinExistence type="predicted"/>
<dbReference type="AlphaFoldDB" id="A0A290WYB9"/>
<keyword evidence="1" id="KW-1133">Transmembrane helix</keyword>
<accession>A0A290WYB9</accession>
<name>A0A290WYB9_9BURK</name>
<sequence length="73" mass="8712">MHDDFETFGVPAENITAAQKWANLHGKRYEYIPKFLQEKKFLRYPFSYYHLYSSVGWCIALSKLFLVAFKSNR</sequence>
<evidence type="ECO:0000256" key="1">
    <source>
        <dbReference type="SAM" id="Phobius"/>
    </source>
</evidence>
<gene>
    <name evidence="2" type="ORF">CNX70_18470</name>
</gene>
<dbReference type="EMBL" id="CP023422">
    <property type="protein sequence ID" value="ATD61925.1"/>
    <property type="molecule type" value="Genomic_DNA"/>
</dbReference>
<keyword evidence="1" id="KW-0472">Membrane</keyword>
<dbReference type="Proteomes" id="UP000218437">
    <property type="component" value="Chromosome"/>
</dbReference>